<keyword evidence="3" id="KW-1185">Reference proteome</keyword>
<reference evidence="2 3" key="1">
    <citation type="submission" date="2020-08" db="EMBL/GenBank/DDBJ databases">
        <title>Genome sequence of Weissella diestrammenae KACC 16890T.</title>
        <authorList>
            <person name="Hyun D.-W."/>
            <person name="Bae J.-W."/>
        </authorList>
    </citation>
    <scope>NUCLEOTIDE SEQUENCE [LARGE SCALE GENOMIC DNA]</scope>
    <source>
        <strain evidence="2 3">KACC 16890</strain>
    </source>
</reference>
<dbReference type="EMBL" id="CP060724">
    <property type="protein sequence ID" value="QNN75337.1"/>
    <property type="molecule type" value="Genomic_DNA"/>
</dbReference>
<organism evidence="2 3">
    <name type="scientific">Weissella diestrammenae</name>
    <dbReference type="NCBI Taxonomy" id="1162633"/>
    <lineage>
        <taxon>Bacteria</taxon>
        <taxon>Bacillati</taxon>
        <taxon>Bacillota</taxon>
        <taxon>Bacilli</taxon>
        <taxon>Lactobacillales</taxon>
        <taxon>Lactobacillaceae</taxon>
        <taxon>Weissella</taxon>
    </lineage>
</organism>
<sequence>MTNSVEKGQIYRHFKGHEYIVLHLAVDTANLTPLVVYQNIDQMVDDRIWVRRQTEFLDFHASGVKRFELIQKNDSLAK</sequence>
<feature type="domain" description="DUF1653" evidence="1">
    <location>
        <begin position="10"/>
        <end position="68"/>
    </location>
</feature>
<evidence type="ECO:0000313" key="2">
    <source>
        <dbReference type="EMBL" id="QNN75337.1"/>
    </source>
</evidence>
<dbReference type="Gene3D" id="2.30.30.320">
    <property type="entry name" value="DUF1653-like domain"/>
    <property type="match status" value="1"/>
</dbReference>
<proteinExistence type="predicted"/>
<dbReference type="Proteomes" id="UP000515800">
    <property type="component" value="Chromosome"/>
</dbReference>
<dbReference type="Pfam" id="PF07866">
    <property type="entry name" value="DUF1653"/>
    <property type="match status" value="1"/>
</dbReference>
<evidence type="ECO:0000313" key="3">
    <source>
        <dbReference type="Proteomes" id="UP000515800"/>
    </source>
</evidence>
<dbReference type="InterPro" id="IPR023387">
    <property type="entry name" value="DUF1653-like_dom"/>
</dbReference>
<accession>A0A7G9T5G2</accession>
<evidence type="ECO:0000259" key="1">
    <source>
        <dbReference type="Pfam" id="PF07866"/>
    </source>
</evidence>
<dbReference type="KEGG" id="wdi:H9L19_00050"/>
<dbReference type="AlphaFoldDB" id="A0A7G9T5G2"/>
<gene>
    <name evidence="2" type="ORF">H9L19_00050</name>
</gene>
<dbReference type="InterPro" id="IPR037135">
    <property type="entry name" value="DUF1653-like_dom_sf"/>
</dbReference>
<protein>
    <submittedName>
        <fullName evidence="2">DUF1653 domain-containing protein</fullName>
    </submittedName>
</protein>
<dbReference type="RefSeq" id="WP_187529171.1">
    <property type="nucleotide sequence ID" value="NZ_CP060724.1"/>
</dbReference>
<name>A0A7G9T5G2_9LACO</name>